<evidence type="ECO:0000313" key="3">
    <source>
        <dbReference type="EMBL" id="ELR23869.1"/>
    </source>
</evidence>
<dbReference type="EMBL" id="KB007843">
    <property type="protein sequence ID" value="ELR23869.1"/>
    <property type="molecule type" value="Genomic_DNA"/>
</dbReference>
<feature type="region of interest" description="Disordered" evidence="2">
    <location>
        <begin position="468"/>
        <end position="506"/>
    </location>
</feature>
<keyword evidence="4" id="KW-1185">Reference proteome</keyword>
<feature type="compositionally biased region" description="Low complexity" evidence="2">
    <location>
        <begin position="125"/>
        <end position="142"/>
    </location>
</feature>
<feature type="compositionally biased region" description="Low complexity" evidence="2">
    <location>
        <begin position="59"/>
        <end position="89"/>
    </location>
</feature>
<dbReference type="GeneID" id="14924866"/>
<organism evidence="3 4">
    <name type="scientific">Acanthamoeba castellanii (strain ATCC 30010 / Neff)</name>
    <dbReference type="NCBI Taxonomy" id="1257118"/>
    <lineage>
        <taxon>Eukaryota</taxon>
        <taxon>Amoebozoa</taxon>
        <taxon>Discosea</taxon>
        <taxon>Longamoebia</taxon>
        <taxon>Centramoebida</taxon>
        <taxon>Acanthamoebidae</taxon>
        <taxon>Acanthamoeba</taxon>
    </lineage>
</organism>
<keyword evidence="1" id="KW-0175">Coiled coil</keyword>
<feature type="compositionally biased region" description="Polar residues" evidence="2">
    <location>
        <begin position="471"/>
        <end position="487"/>
    </location>
</feature>
<dbReference type="RefSeq" id="XP_004353397.1">
    <property type="nucleotide sequence ID" value="XM_004353345.1"/>
</dbReference>
<evidence type="ECO:0008006" key="5">
    <source>
        <dbReference type="Google" id="ProtNLM"/>
    </source>
</evidence>
<dbReference type="KEGG" id="acan:ACA1_123890"/>
<feature type="coiled-coil region" evidence="1">
    <location>
        <begin position="186"/>
        <end position="234"/>
    </location>
</feature>
<sequence>MEASSSVGEQRVGQPVGVRLKKAGQPCQRCASLGQAANCRFLPARKRGRPPKGTIQFDSPTAPAAAPAPSWTTTFSYETTSTASLSTTSGQSLNTGPGRGKRQRSEPVARPPALVPRPDSTGGQAPTTHTSSPASYSSATSSSSLLDLVAPRLFLSGRPIEREEPASPPQVDALVNPSDGIAGTVLSLLAEQMRDMRRENRHLREEVRTLNSLHKRAEHRIEEIQEENRSNMERILNLLAAQQTAVALRQHIPQTPFSQPIDPVSLLSHSQPPRMRAITHILPFLSDYDLRSQPVVIDDLSKPFAAYSVNEPNTVGEMDPPVFIYASPAFCHITGFDLHELLGRPITLLCRGMDHGARDRVLHFAFASIRGSRLGPTFDLPLLWASKKRHTKMLARSQFFFNDAGRPKWMIIVIDDHGNDMHRQLSTSDPSRSSACVGPEVIYDEFVPLVGPSSALANLQIPCATDASPDSFASNTQQSVEEWSENSVEGPALSRGSGADGTLTDATVEPFDDLDALWMSLNERVPSPGLSYT</sequence>
<gene>
    <name evidence="3" type="ORF">ACA1_123890</name>
</gene>
<protein>
    <recommendedName>
        <fullName evidence="5">PAS domain-containing protein</fullName>
    </recommendedName>
</protein>
<proteinExistence type="predicted"/>
<evidence type="ECO:0000256" key="2">
    <source>
        <dbReference type="SAM" id="MobiDB-lite"/>
    </source>
</evidence>
<dbReference type="Proteomes" id="UP000011083">
    <property type="component" value="Unassembled WGS sequence"/>
</dbReference>
<evidence type="ECO:0000256" key="1">
    <source>
        <dbReference type="SAM" id="Coils"/>
    </source>
</evidence>
<evidence type="ECO:0000313" key="4">
    <source>
        <dbReference type="Proteomes" id="UP000011083"/>
    </source>
</evidence>
<feature type="region of interest" description="Disordered" evidence="2">
    <location>
        <begin position="41"/>
        <end position="142"/>
    </location>
</feature>
<name>L8HEA3_ACACF</name>
<reference evidence="3 4" key="1">
    <citation type="journal article" date="2013" name="Genome Biol.">
        <title>Genome of Acanthamoeba castellanii highlights extensive lateral gene transfer and early evolution of tyrosine kinase signaling.</title>
        <authorList>
            <person name="Clarke M."/>
            <person name="Lohan A.J."/>
            <person name="Liu B."/>
            <person name="Lagkouvardos I."/>
            <person name="Roy S."/>
            <person name="Zafar N."/>
            <person name="Bertelli C."/>
            <person name="Schilde C."/>
            <person name="Kianianmomeni A."/>
            <person name="Burglin T.R."/>
            <person name="Frech C."/>
            <person name="Turcotte B."/>
            <person name="Kopec K.O."/>
            <person name="Synnott J.M."/>
            <person name="Choo C."/>
            <person name="Paponov I."/>
            <person name="Finkler A."/>
            <person name="Soon Heng Tan C."/>
            <person name="Hutchins A.P."/>
            <person name="Weinmeier T."/>
            <person name="Rattei T."/>
            <person name="Chu J.S."/>
            <person name="Gimenez G."/>
            <person name="Irimia M."/>
            <person name="Rigden D.J."/>
            <person name="Fitzpatrick D.A."/>
            <person name="Lorenzo-Morales J."/>
            <person name="Bateman A."/>
            <person name="Chiu C.H."/>
            <person name="Tang P."/>
            <person name="Hegemann P."/>
            <person name="Fromm H."/>
            <person name="Raoult D."/>
            <person name="Greub G."/>
            <person name="Miranda-Saavedra D."/>
            <person name="Chen N."/>
            <person name="Nash P."/>
            <person name="Ginger M.L."/>
            <person name="Horn M."/>
            <person name="Schaap P."/>
            <person name="Caler L."/>
            <person name="Loftus B."/>
        </authorList>
    </citation>
    <scope>NUCLEOTIDE SEQUENCE [LARGE SCALE GENOMIC DNA]</scope>
    <source>
        <strain evidence="3 4">Neff</strain>
    </source>
</reference>
<accession>L8HEA3</accession>
<dbReference type="SUPFAM" id="SSF55785">
    <property type="entry name" value="PYP-like sensor domain (PAS domain)"/>
    <property type="match status" value="1"/>
</dbReference>
<dbReference type="AlphaFoldDB" id="L8HEA3"/>
<dbReference type="InterPro" id="IPR035965">
    <property type="entry name" value="PAS-like_dom_sf"/>
</dbReference>
<dbReference type="VEuPathDB" id="AmoebaDB:ACA1_123890"/>